<proteinExistence type="inferred from homology"/>
<dbReference type="GO" id="GO:0015031">
    <property type="term" value="P:protein transport"/>
    <property type="evidence" value="ECO:0007669"/>
    <property type="project" value="UniProtKB-KW"/>
</dbReference>
<reference evidence="4" key="1">
    <citation type="submission" date="2015-01" db="EMBL/GenBank/DDBJ databases">
        <authorList>
            <person name="Aksoy S."/>
            <person name="Warren W."/>
            <person name="Wilson R.K."/>
        </authorList>
    </citation>
    <scope>NUCLEOTIDE SEQUENCE [LARGE SCALE GENOMIC DNA]</scope>
    <source>
        <strain evidence="4">IAEA</strain>
    </source>
</reference>
<keyword evidence="1" id="KW-0509">mRNA transport</keyword>
<evidence type="ECO:0000256" key="1">
    <source>
        <dbReference type="RuleBase" id="RU365073"/>
    </source>
</evidence>
<keyword evidence="1" id="KW-0472">Membrane</keyword>
<keyword evidence="1" id="KW-0906">Nuclear pore complex</keyword>
<accession>A0A1B0C1H8</accession>
<comment type="subunit">
    <text evidence="1">Component of the nuclear pore complex (NPC).</text>
</comment>
<evidence type="ECO:0000256" key="2">
    <source>
        <dbReference type="SAM" id="MobiDB-lite"/>
    </source>
</evidence>
<name>A0A1B0C1H8_9MUSC</name>
<comment type="subcellular location">
    <subcellularLocation>
        <location evidence="1">Nucleus</location>
        <location evidence="1">Nuclear pore complex</location>
    </subcellularLocation>
</comment>
<feature type="compositionally biased region" description="Polar residues" evidence="2">
    <location>
        <begin position="36"/>
        <end position="50"/>
    </location>
</feature>
<dbReference type="EMBL" id="JXJN01024057">
    <property type="status" value="NOT_ANNOTATED_CDS"/>
    <property type="molecule type" value="Genomic_DNA"/>
</dbReference>
<keyword evidence="1" id="KW-0653">Protein transport</keyword>
<protein>
    <recommendedName>
        <fullName evidence="1">Nuclear pore complex protein Nup85</fullName>
    </recommendedName>
</protein>
<reference evidence="3" key="2">
    <citation type="submission" date="2020-05" db="UniProtKB">
        <authorList>
            <consortium name="EnsemblMetazoa"/>
        </authorList>
    </citation>
    <scope>IDENTIFICATION</scope>
    <source>
        <strain evidence="3">IAEA</strain>
    </source>
</reference>
<dbReference type="Proteomes" id="UP000092460">
    <property type="component" value="Unassembled WGS sequence"/>
</dbReference>
<organism evidence="3 4">
    <name type="scientific">Glossina palpalis gambiensis</name>
    <dbReference type="NCBI Taxonomy" id="67801"/>
    <lineage>
        <taxon>Eukaryota</taxon>
        <taxon>Metazoa</taxon>
        <taxon>Ecdysozoa</taxon>
        <taxon>Arthropoda</taxon>
        <taxon>Hexapoda</taxon>
        <taxon>Insecta</taxon>
        <taxon>Pterygota</taxon>
        <taxon>Neoptera</taxon>
        <taxon>Endopterygota</taxon>
        <taxon>Diptera</taxon>
        <taxon>Brachycera</taxon>
        <taxon>Muscomorpha</taxon>
        <taxon>Hippoboscoidea</taxon>
        <taxon>Glossinidae</taxon>
        <taxon>Glossina</taxon>
    </lineage>
</organism>
<keyword evidence="1" id="KW-0811">Translocation</keyword>
<dbReference type="VEuPathDB" id="VectorBase:GPPI046592"/>
<keyword evidence="1" id="KW-0539">Nucleus</keyword>
<dbReference type="InterPro" id="IPR011502">
    <property type="entry name" value="Nucleoporin_Nup85"/>
</dbReference>
<keyword evidence="4" id="KW-1185">Reference proteome</keyword>
<evidence type="ECO:0000313" key="3">
    <source>
        <dbReference type="EnsemblMetazoa" id="GPPI046592-PA"/>
    </source>
</evidence>
<sequence>MKNTKGSPYEEVQGEVVVLKKSARKIKSMENRAWRTTNYRSSSAKSSPTLRLSPHMDEDSPPAKEGTATLELPLTKIPIKTEKQALKTLNICSKKQFINAEEEICKVQAKKSFTEERYENALE</sequence>
<comment type="function">
    <text evidence="1">Functions as a component of the nuclear pore complex (NPC).</text>
</comment>
<comment type="similarity">
    <text evidence="1">Belongs to the nucleoporin Nup85 family.</text>
</comment>
<dbReference type="EnsemblMetazoa" id="GPPI046592-RA">
    <property type="protein sequence ID" value="GPPI046592-PA"/>
    <property type="gene ID" value="GPPI046592"/>
</dbReference>
<dbReference type="STRING" id="67801.A0A1B0C1H8"/>
<evidence type="ECO:0000313" key="4">
    <source>
        <dbReference type="Proteomes" id="UP000092460"/>
    </source>
</evidence>
<keyword evidence="1" id="KW-0813">Transport</keyword>
<dbReference type="GO" id="GO:0051028">
    <property type="term" value="P:mRNA transport"/>
    <property type="evidence" value="ECO:0007669"/>
    <property type="project" value="UniProtKB-KW"/>
</dbReference>
<dbReference type="GO" id="GO:0031965">
    <property type="term" value="C:nuclear membrane"/>
    <property type="evidence" value="ECO:0007669"/>
    <property type="project" value="UniProtKB-UniRule"/>
</dbReference>
<dbReference type="AlphaFoldDB" id="A0A1B0C1H8"/>
<dbReference type="GO" id="GO:0005643">
    <property type="term" value="C:nuclear pore"/>
    <property type="evidence" value="ECO:0007669"/>
    <property type="project" value="UniProtKB-SubCell"/>
</dbReference>
<dbReference type="Pfam" id="PF07575">
    <property type="entry name" value="Nucleopor_Nup85"/>
    <property type="match status" value="1"/>
</dbReference>
<feature type="region of interest" description="Disordered" evidence="2">
    <location>
        <begin position="36"/>
        <end position="68"/>
    </location>
</feature>